<evidence type="ECO:0000256" key="3">
    <source>
        <dbReference type="ARBA" id="ARBA00012483"/>
    </source>
</evidence>
<dbReference type="Pfam" id="PF13639">
    <property type="entry name" value="zf-RING_2"/>
    <property type="match status" value="1"/>
</dbReference>
<gene>
    <name evidence="11" type="ORF">CRG98_031552</name>
</gene>
<evidence type="ECO:0000256" key="5">
    <source>
        <dbReference type="ARBA" id="ARBA00022723"/>
    </source>
</evidence>
<proteinExistence type="predicted"/>
<evidence type="ECO:0000313" key="11">
    <source>
        <dbReference type="EMBL" id="PKI48035.1"/>
    </source>
</evidence>
<dbReference type="FunFam" id="3.30.40.10:FF:000309">
    <property type="entry name" value="E3 ubiquitin-protein ligase MBR2"/>
    <property type="match status" value="1"/>
</dbReference>
<evidence type="ECO:0000313" key="12">
    <source>
        <dbReference type="Proteomes" id="UP000233551"/>
    </source>
</evidence>
<dbReference type="GO" id="GO:0008270">
    <property type="term" value="F:zinc ion binding"/>
    <property type="evidence" value="ECO:0007669"/>
    <property type="project" value="UniProtKB-KW"/>
</dbReference>
<dbReference type="SUPFAM" id="SSF57850">
    <property type="entry name" value="RING/U-box"/>
    <property type="match status" value="1"/>
</dbReference>
<keyword evidence="5" id="KW-0479">Metal-binding</keyword>
<dbReference type="AlphaFoldDB" id="A0A2I0IVL7"/>
<dbReference type="Proteomes" id="UP000233551">
    <property type="component" value="Unassembled WGS sequence"/>
</dbReference>
<name>A0A2I0IVL7_PUNGR</name>
<dbReference type="EC" id="2.3.2.27" evidence="3"/>
<organism evidence="11 12">
    <name type="scientific">Punica granatum</name>
    <name type="common">Pomegranate</name>
    <dbReference type="NCBI Taxonomy" id="22663"/>
    <lineage>
        <taxon>Eukaryota</taxon>
        <taxon>Viridiplantae</taxon>
        <taxon>Streptophyta</taxon>
        <taxon>Embryophyta</taxon>
        <taxon>Tracheophyta</taxon>
        <taxon>Spermatophyta</taxon>
        <taxon>Magnoliopsida</taxon>
        <taxon>eudicotyledons</taxon>
        <taxon>Gunneridae</taxon>
        <taxon>Pentapetalae</taxon>
        <taxon>rosids</taxon>
        <taxon>malvids</taxon>
        <taxon>Myrtales</taxon>
        <taxon>Lythraceae</taxon>
        <taxon>Punica</taxon>
    </lineage>
</organism>
<evidence type="ECO:0000256" key="4">
    <source>
        <dbReference type="ARBA" id="ARBA00022679"/>
    </source>
</evidence>
<dbReference type="EMBL" id="PGOL01002437">
    <property type="protein sequence ID" value="PKI48035.1"/>
    <property type="molecule type" value="Genomic_DNA"/>
</dbReference>
<dbReference type="STRING" id="22663.A0A2I0IVL7"/>
<dbReference type="GO" id="GO:0061630">
    <property type="term" value="F:ubiquitin protein ligase activity"/>
    <property type="evidence" value="ECO:0007669"/>
    <property type="project" value="UniProtKB-EC"/>
</dbReference>
<dbReference type="GO" id="GO:0010228">
    <property type="term" value="P:vegetative to reproductive phase transition of meristem"/>
    <property type="evidence" value="ECO:0007669"/>
    <property type="project" value="UniProtKB-ARBA"/>
</dbReference>
<feature type="domain" description="RING-type" evidence="10">
    <location>
        <begin position="85"/>
        <end position="126"/>
    </location>
</feature>
<evidence type="ECO:0000259" key="10">
    <source>
        <dbReference type="PROSITE" id="PS50089"/>
    </source>
</evidence>
<evidence type="ECO:0000256" key="9">
    <source>
        <dbReference type="PROSITE-ProRule" id="PRU00175"/>
    </source>
</evidence>
<dbReference type="GO" id="GO:0043161">
    <property type="term" value="P:proteasome-mediated ubiquitin-dependent protein catabolic process"/>
    <property type="evidence" value="ECO:0007669"/>
    <property type="project" value="UniProtKB-ARBA"/>
</dbReference>
<protein>
    <recommendedName>
        <fullName evidence="3">RING-type E3 ubiquitin transferase</fullName>
        <ecNumber evidence="3">2.3.2.27</ecNumber>
    </recommendedName>
</protein>
<comment type="pathway">
    <text evidence="2">Protein modification; protein ubiquitination.</text>
</comment>
<keyword evidence="4" id="KW-0808">Transferase</keyword>
<evidence type="ECO:0000256" key="6">
    <source>
        <dbReference type="ARBA" id="ARBA00022771"/>
    </source>
</evidence>
<dbReference type="SMART" id="SM00184">
    <property type="entry name" value="RING"/>
    <property type="match status" value="1"/>
</dbReference>
<keyword evidence="12" id="KW-1185">Reference proteome</keyword>
<dbReference type="PANTHER" id="PTHR22937:SF212">
    <property type="entry name" value="RING-TYPE E3 UBIQUITIN TRANSFERASE"/>
    <property type="match status" value="1"/>
</dbReference>
<dbReference type="InterPro" id="IPR001841">
    <property type="entry name" value="Znf_RING"/>
</dbReference>
<keyword evidence="7" id="KW-0833">Ubl conjugation pathway</keyword>
<dbReference type="InterPro" id="IPR013083">
    <property type="entry name" value="Znf_RING/FYVE/PHD"/>
</dbReference>
<keyword evidence="8" id="KW-0862">Zinc</keyword>
<dbReference type="Gene3D" id="3.30.40.10">
    <property type="entry name" value="Zinc/RING finger domain, C3HC4 (zinc finger)"/>
    <property type="match status" value="1"/>
</dbReference>
<keyword evidence="6 9" id="KW-0863">Zinc-finger</keyword>
<comment type="caution">
    <text evidence="11">The sequence shown here is derived from an EMBL/GenBank/DDBJ whole genome shotgun (WGS) entry which is preliminary data.</text>
</comment>
<evidence type="ECO:0000256" key="7">
    <source>
        <dbReference type="ARBA" id="ARBA00022786"/>
    </source>
</evidence>
<comment type="catalytic activity">
    <reaction evidence="1">
        <text>S-ubiquitinyl-[E2 ubiquitin-conjugating enzyme]-L-cysteine + [acceptor protein]-L-lysine = [E2 ubiquitin-conjugating enzyme]-L-cysteine + N(6)-ubiquitinyl-[acceptor protein]-L-lysine.</text>
        <dbReference type="EC" id="2.3.2.27"/>
    </reaction>
</comment>
<dbReference type="InterPro" id="IPR045191">
    <property type="entry name" value="MBR1/2-like"/>
</dbReference>
<dbReference type="PROSITE" id="PS50089">
    <property type="entry name" value="ZF_RING_2"/>
    <property type="match status" value="1"/>
</dbReference>
<reference evidence="11 12" key="1">
    <citation type="submission" date="2017-11" db="EMBL/GenBank/DDBJ databases">
        <title>De-novo sequencing of pomegranate (Punica granatum L.) genome.</title>
        <authorList>
            <person name="Akparov Z."/>
            <person name="Amiraslanov A."/>
            <person name="Hajiyeva S."/>
            <person name="Abbasov M."/>
            <person name="Kaur K."/>
            <person name="Hamwieh A."/>
            <person name="Solovyev V."/>
            <person name="Salamov A."/>
            <person name="Braich B."/>
            <person name="Kosarev P."/>
            <person name="Mahmoud A."/>
            <person name="Hajiyev E."/>
            <person name="Babayeva S."/>
            <person name="Izzatullayeva V."/>
            <person name="Mammadov A."/>
            <person name="Mammadov A."/>
            <person name="Sharifova S."/>
            <person name="Ojaghi J."/>
            <person name="Eynullazada K."/>
            <person name="Bayramov B."/>
            <person name="Abdulazimova A."/>
            <person name="Shahmuradov I."/>
        </authorList>
    </citation>
    <scope>NUCLEOTIDE SEQUENCE [LARGE SCALE GENOMIC DNA]</scope>
    <source>
        <strain evidence="12">cv. AG2017</strain>
        <tissue evidence="11">Leaf</tissue>
    </source>
</reference>
<evidence type="ECO:0000256" key="2">
    <source>
        <dbReference type="ARBA" id="ARBA00004906"/>
    </source>
</evidence>
<evidence type="ECO:0000256" key="1">
    <source>
        <dbReference type="ARBA" id="ARBA00000900"/>
    </source>
</evidence>
<accession>A0A2I0IVL7</accession>
<sequence>MRRGQGLRFEDFMILDQSVLFGVADTQDQHRDMRLDVDNMSYEELLALEERIGNVSTGLSEETILARLKQWKCVVIGSQLETEPCCICQEEYNDGEDLGTLECGHDFHKDCIKQWLMHKNLCPICKTMGLST</sequence>
<dbReference type="PANTHER" id="PTHR22937">
    <property type="entry name" value="E3 UBIQUITIN-PROTEIN LIGASE RNF165"/>
    <property type="match status" value="1"/>
</dbReference>
<evidence type="ECO:0000256" key="8">
    <source>
        <dbReference type="ARBA" id="ARBA00022833"/>
    </source>
</evidence>